<comment type="caution">
    <text evidence="1">The sequence shown here is derived from an EMBL/GenBank/DDBJ whole genome shotgun (WGS) entry which is preliminary data.</text>
</comment>
<evidence type="ECO:0000313" key="2">
    <source>
        <dbReference type="Proteomes" id="UP001180536"/>
    </source>
</evidence>
<protein>
    <submittedName>
        <fullName evidence="1">Type IV pilus assembly protein PilW</fullName>
    </submittedName>
</protein>
<gene>
    <name evidence="1" type="ORF">J2X16_004742</name>
</gene>
<proteinExistence type="predicted"/>
<evidence type="ECO:0000313" key="1">
    <source>
        <dbReference type="EMBL" id="MDR7299372.1"/>
    </source>
</evidence>
<organism evidence="1 2">
    <name type="scientific">Pelomonas aquatica</name>
    <dbReference type="NCBI Taxonomy" id="431058"/>
    <lineage>
        <taxon>Bacteria</taxon>
        <taxon>Pseudomonadati</taxon>
        <taxon>Pseudomonadota</taxon>
        <taxon>Betaproteobacteria</taxon>
        <taxon>Burkholderiales</taxon>
        <taxon>Sphaerotilaceae</taxon>
        <taxon>Roseateles</taxon>
    </lineage>
</organism>
<accession>A0ABU1ZFI0</accession>
<reference evidence="1 2" key="1">
    <citation type="submission" date="2023-07" db="EMBL/GenBank/DDBJ databases">
        <title>Sorghum-associated microbial communities from plants grown in Nebraska, USA.</title>
        <authorList>
            <person name="Schachtman D."/>
        </authorList>
    </citation>
    <scope>NUCLEOTIDE SEQUENCE [LARGE SCALE GENOMIC DNA]</scope>
    <source>
        <strain evidence="1 2">BE310</strain>
    </source>
</reference>
<name>A0ABU1ZFI0_9BURK</name>
<keyword evidence="2" id="KW-1185">Reference proteome</keyword>
<sequence>MGITIGLIVAAGASLIAVNQITEHRRLMLETQVQQDLRAAADLLQQDMRRAGFRGEARLAVWVPASGVGTPLEEPAQAATPNLYAPLKRTDDDRIRALEYTYARSTLGESIGSAELSSNEYFGIKWDKTKKTLYLQLGKKDDQPNWQPITDPDTVEIVDFDIQVFNQQIPLGEFCDSPCTAAGCPQQEVRRVEFKIRGRAKHDGAVTRTLTGAERIRADAMTGACP</sequence>
<dbReference type="EMBL" id="JAVDXQ010000008">
    <property type="protein sequence ID" value="MDR7299372.1"/>
    <property type="molecule type" value="Genomic_DNA"/>
</dbReference>
<dbReference type="Proteomes" id="UP001180536">
    <property type="component" value="Unassembled WGS sequence"/>
</dbReference>